<dbReference type="Proteomes" id="UP000478208">
    <property type="component" value="Unassembled WGS sequence"/>
</dbReference>
<proteinExistence type="predicted"/>
<evidence type="ECO:0000313" key="4">
    <source>
        <dbReference type="Proteomes" id="UP000478208"/>
    </source>
</evidence>
<organism evidence="3 4">
    <name type="scientific">Winogradskyella endarachnes</name>
    <dbReference type="NCBI Taxonomy" id="2681965"/>
    <lineage>
        <taxon>Bacteria</taxon>
        <taxon>Pseudomonadati</taxon>
        <taxon>Bacteroidota</taxon>
        <taxon>Flavobacteriia</taxon>
        <taxon>Flavobacteriales</taxon>
        <taxon>Flavobacteriaceae</taxon>
        <taxon>Winogradskyella</taxon>
    </lineage>
</organism>
<evidence type="ECO:0008006" key="5">
    <source>
        <dbReference type="Google" id="ProtNLM"/>
    </source>
</evidence>
<reference evidence="3 4" key="1">
    <citation type="submission" date="2019-12" db="EMBL/GenBank/DDBJ databases">
        <authorList>
            <person name="Li J."/>
        </authorList>
    </citation>
    <scope>NUCLEOTIDE SEQUENCE [LARGE SCALE GENOMIC DNA]</scope>
    <source>
        <strain evidence="3 4">HL2-2</strain>
    </source>
</reference>
<keyword evidence="2" id="KW-0812">Transmembrane</keyword>
<evidence type="ECO:0000256" key="1">
    <source>
        <dbReference type="SAM" id="MobiDB-lite"/>
    </source>
</evidence>
<dbReference type="AlphaFoldDB" id="A0A6L6U7D6"/>
<keyword evidence="2" id="KW-0472">Membrane</keyword>
<dbReference type="EMBL" id="WOWS01000002">
    <property type="protein sequence ID" value="MUU78220.1"/>
    <property type="molecule type" value="Genomic_DNA"/>
</dbReference>
<keyword evidence="2" id="KW-1133">Transmembrane helix</keyword>
<dbReference type="Gene3D" id="1.20.120.1490">
    <property type="match status" value="1"/>
</dbReference>
<feature type="compositionally biased region" description="Basic and acidic residues" evidence="1">
    <location>
        <begin position="142"/>
        <end position="175"/>
    </location>
</feature>
<name>A0A6L6U7D6_9FLAO</name>
<accession>A0A6L6U7D6</accession>
<feature type="region of interest" description="Disordered" evidence="1">
    <location>
        <begin position="139"/>
        <end position="175"/>
    </location>
</feature>
<evidence type="ECO:0000313" key="3">
    <source>
        <dbReference type="EMBL" id="MUU78220.1"/>
    </source>
</evidence>
<sequence>MKKNIFLYILLVFLIIVNGFFLFNYMKRGSDRPEKTQKDKEFIVKELGFNSEQIEKFELISEAHHHKMMRLSDDVRQLKDELFGGISAETVNEKAIDSISLLICEKETAKEKEIFYHFRKIQDIAKGEQKEKFKSILMDALRQGDDGNRPPPRGEDGHVPPSRMEEGRRPPPREN</sequence>
<gene>
    <name evidence="3" type="ORF">GN138_07170</name>
</gene>
<protein>
    <recommendedName>
        <fullName evidence="5">Periplasmic heavy metal sensor</fullName>
    </recommendedName>
</protein>
<comment type="caution">
    <text evidence="3">The sequence shown here is derived from an EMBL/GenBank/DDBJ whole genome shotgun (WGS) entry which is preliminary data.</text>
</comment>
<feature type="transmembrane region" description="Helical" evidence="2">
    <location>
        <begin position="6"/>
        <end position="25"/>
    </location>
</feature>
<evidence type="ECO:0000256" key="2">
    <source>
        <dbReference type="SAM" id="Phobius"/>
    </source>
</evidence>
<keyword evidence="4" id="KW-1185">Reference proteome</keyword>